<dbReference type="InterPro" id="IPR019088">
    <property type="entry name" value="CHP02186-rel_TM"/>
</dbReference>
<feature type="transmembrane region" description="Helical" evidence="1">
    <location>
        <begin position="234"/>
        <end position="258"/>
    </location>
</feature>
<proteinExistence type="predicted"/>
<feature type="chain" id="PRO_5015557798" description="TIGR02186 family protein" evidence="2">
    <location>
        <begin position="20"/>
        <end position="261"/>
    </location>
</feature>
<sequence>MMRVLAFLFALLVALPLNANEIVGALSQNRVSLTANFTGSEILVYGAIRRDAAEVLAQGTVHEQSPFDVVVVIEGPRETAVVWRKARRAGIWVNVDSVTLASVPSYYAVATTNPLAQIITPETDAEHRISAQQTIRVAAGDDSVEDASIYTQALLRLRERSSAYLTLTRFVHVDRDILFRARVQLPASLTEGAYTTRLYLVRDGEVLNQFRTAIFVRKDGLERWLHQLAYDRPFIYGFLALAIALVAGWGASALFRLIRNG</sequence>
<keyword evidence="1" id="KW-0472">Membrane</keyword>
<keyword evidence="1" id="KW-0812">Transmembrane</keyword>
<dbReference type="AlphaFoldDB" id="A0A2T8HVD8"/>
<gene>
    <name evidence="3" type="ORF">DDE20_08905</name>
</gene>
<evidence type="ECO:0000256" key="1">
    <source>
        <dbReference type="SAM" id="Phobius"/>
    </source>
</evidence>
<evidence type="ECO:0000256" key="2">
    <source>
        <dbReference type="SAM" id="SignalP"/>
    </source>
</evidence>
<organism evidence="3 4">
    <name type="scientific">Pararhodobacter oceanensis</name>
    <dbReference type="NCBI Taxonomy" id="2172121"/>
    <lineage>
        <taxon>Bacteria</taxon>
        <taxon>Pseudomonadati</taxon>
        <taxon>Pseudomonadota</taxon>
        <taxon>Alphaproteobacteria</taxon>
        <taxon>Rhodobacterales</taxon>
        <taxon>Paracoccaceae</taxon>
        <taxon>Pararhodobacter</taxon>
    </lineage>
</organism>
<comment type="caution">
    <text evidence="3">The sequence shown here is derived from an EMBL/GenBank/DDBJ whole genome shotgun (WGS) entry which is preliminary data.</text>
</comment>
<protein>
    <recommendedName>
        <fullName evidence="5">TIGR02186 family protein</fullName>
    </recommendedName>
</protein>
<dbReference type="Proteomes" id="UP000245911">
    <property type="component" value="Unassembled WGS sequence"/>
</dbReference>
<reference evidence="3 4" key="1">
    <citation type="submission" date="2018-04" db="EMBL/GenBank/DDBJ databases">
        <title>Pararhodobacter oceanense sp. nov., isolated from marine intertidal sediment.</title>
        <authorList>
            <person name="Wang X.-L."/>
            <person name="Du Z.-J."/>
        </authorList>
    </citation>
    <scope>NUCLEOTIDE SEQUENCE [LARGE SCALE GENOMIC DNA]</scope>
    <source>
        <strain evidence="3 4">AM505</strain>
    </source>
</reference>
<feature type="signal peptide" evidence="2">
    <location>
        <begin position="1"/>
        <end position="19"/>
    </location>
</feature>
<evidence type="ECO:0008006" key="5">
    <source>
        <dbReference type="Google" id="ProtNLM"/>
    </source>
</evidence>
<evidence type="ECO:0000313" key="3">
    <source>
        <dbReference type="EMBL" id="PVH29365.1"/>
    </source>
</evidence>
<dbReference type="OrthoDB" id="9815212at2"/>
<dbReference type="Pfam" id="PF09608">
    <property type="entry name" value="Alph_Pro_TM"/>
    <property type="match status" value="1"/>
</dbReference>
<keyword evidence="1" id="KW-1133">Transmembrane helix</keyword>
<evidence type="ECO:0000313" key="4">
    <source>
        <dbReference type="Proteomes" id="UP000245911"/>
    </source>
</evidence>
<keyword evidence="4" id="KW-1185">Reference proteome</keyword>
<name>A0A2T8HVD8_9RHOB</name>
<dbReference type="EMBL" id="QDKM01000003">
    <property type="protein sequence ID" value="PVH29365.1"/>
    <property type="molecule type" value="Genomic_DNA"/>
</dbReference>
<accession>A0A2T8HVD8</accession>
<keyword evidence="2" id="KW-0732">Signal</keyword>